<proteinExistence type="predicted"/>
<keyword evidence="2" id="KW-1185">Reference proteome</keyword>
<keyword evidence="1" id="KW-0378">Hydrolase</keyword>
<evidence type="ECO:0000313" key="1">
    <source>
        <dbReference type="EMBL" id="KAF5576972.1"/>
    </source>
</evidence>
<reference evidence="1 2" key="1">
    <citation type="submission" date="2020-05" db="EMBL/GenBank/DDBJ databases">
        <title>Identification and distribution of gene clusters putatively required for synthesis of sphingolipid metabolism inhibitors in phylogenetically diverse species of the filamentous fungus Fusarium.</title>
        <authorList>
            <person name="Kim H.-S."/>
            <person name="Busman M."/>
            <person name="Brown D.W."/>
            <person name="Divon H."/>
            <person name="Uhlig S."/>
            <person name="Proctor R.H."/>
        </authorList>
    </citation>
    <scope>NUCLEOTIDE SEQUENCE [LARGE SCALE GENOMIC DNA]</scope>
    <source>
        <strain evidence="1 2">NRRL 36939</strain>
    </source>
</reference>
<dbReference type="EMBL" id="JAAOAS010000401">
    <property type="protein sequence ID" value="KAF5576972.1"/>
    <property type="molecule type" value="Genomic_DNA"/>
</dbReference>
<dbReference type="Proteomes" id="UP000546213">
    <property type="component" value="Unassembled WGS sequence"/>
</dbReference>
<dbReference type="AlphaFoldDB" id="A0A8H5KN85"/>
<dbReference type="GO" id="GO:0004519">
    <property type="term" value="F:endonuclease activity"/>
    <property type="evidence" value="ECO:0007669"/>
    <property type="project" value="UniProtKB-KW"/>
</dbReference>
<comment type="caution">
    <text evidence="1">The sequence shown here is derived from an EMBL/GenBank/DDBJ whole genome shotgun (WGS) entry which is preliminary data.</text>
</comment>
<keyword evidence="1" id="KW-0255">Endonuclease</keyword>
<sequence length="148" mass="16897">MANLPLLKRGERRVGKCWTDRFIMQLPELYTRLSCPYGYQRAFQDDPDVLKRLLQLQRETGFTMGMLRAKMVVTRSDYIYKPKIVHPGNREWLTAICAAAAHGHTVPPFLCIAGRSHLAAWYSGGHVPSKWVIKTTPNGWTDHDTGLE</sequence>
<protein>
    <submittedName>
        <fullName evidence="1">DDE superfamily endonuclease CENP-B</fullName>
    </submittedName>
</protein>
<gene>
    <name evidence="1" type="ORF">FPCIR_12331</name>
</gene>
<name>A0A8H5KN85_9HYPO</name>
<evidence type="ECO:0000313" key="2">
    <source>
        <dbReference type="Proteomes" id="UP000546213"/>
    </source>
</evidence>
<accession>A0A8H5KN85</accession>
<organism evidence="1 2">
    <name type="scientific">Fusarium pseudocircinatum</name>
    <dbReference type="NCBI Taxonomy" id="56676"/>
    <lineage>
        <taxon>Eukaryota</taxon>
        <taxon>Fungi</taxon>
        <taxon>Dikarya</taxon>
        <taxon>Ascomycota</taxon>
        <taxon>Pezizomycotina</taxon>
        <taxon>Sordariomycetes</taxon>
        <taxon>Hypocreomycetidae</taxon>
        <taxon>Hypocreales</taxon>
        <taxon>Nectriaceae</taxon>
        <taxon>Fusarium</taxon>
        <taxon>Fusarium fujikuroi species complex</taxon>
    </lineage>
</organism>
<keyword evidence="1" id="KW-0540">Nuclease</keyword>
<dbReference type="OrthoDB" id="5231586at2759"/>